<evidence type="ECO:0000256" key="4">
    <source>
        <dbReference type="SAM" id="MobiDB-lite"/>
    </source>
</evidence>
<keyword evidence="3" id="KW-0539">Nucleus</keyword>
<feature type="domain" description="RRP12 HEAT" evidence="5">
    <location>
        <begin position="445"/>
        <end position="693"/>
    </location>
</feature>
<evidence type="ECO:0000256" key="1">
    <source>
        <dbReference type="ARBA" id="ARBA00004123"/>
    </source>
</evidence>
<feature type="region of interest" description="Disordered" evidence="4">
    <location>
        <begin position="1107"/>
        <end position="1132"/>
    </location>
</feature>
<keyword evidence="8" id="KW-1185">Reference proteome</keyword>
<dbReference type="InterPro" id="IPR016024">
    <property type="entry name" value="ARM-type_fold"/>
</dbReference>
<proteinExistence type="inferred from homology"/>
<dbReference type="InterPro" id="IPR012978">
    <property type="entry name" value="HEAT_RRP12"/>
</dbReference>
<evidence type="ECO:0000313" key="9">
    <source>
        <dbReference type="WBParaSite" id="EVEC_0000940801-mRNA-1"/>
    </source>
</evidence>
<evidence type="ECO:0000313" key="8">
    <source>
        <dbReference type="Proteomes" id="UP000274131"/>
    </source>
</evidence>
<evidence type="ECO:0000256" key="3">
    <source>
        <dbReference type="ARBA" id="ARBA00023242"/>
    </source>
</evidence>
<reference evidence="9" key="1">
    <citation type="submission" date="2017-02" db="UniProtKB">
        <authorList>
            <consortium name="WormBaseParasite"/>
        </authorList>
    </citation>
    <scope>IDENTIFICATION</scope>
</reference>
<feature type="region of interest" description="Disordered" evidence="4">
    <location>
        <begin position="1306"/>
        <end position="1333"/>
    </location>
</feature>
<reference evidence="7 8" key="2">
    <citation type="submission" date="2018-10" db="EMBL/GenBank/DDBJ databases">
        <authorList>
            <consortium name="Pathogen Informatics"/>
        </authorList>
    </citation>
    <scope>NUCLEOTIDE SEQUENCE [LARGE SCALE GENOMIC DNA]</scope>
</reference>
<dbReference type="GO" id="GO:0005634">
    <property type="term" value="C:nucleus"/>
    <property type="evidence" value="ECO:0007669"/>
    <property type="project" value="UniProtKB-SubCell"/>
</dbReference>
<dbReference type="Pfam" id="PF08161">
    <property type="entry name" value="RRP12_HEAT"/>
    <property type="match status" value="1"/>
</dbReference>
<dbReference type="Gene3D" id="1.25.10.10">
    <property type="entry name" value="Leucine-rich Repeat Variant"/>
    <property type="match status" value="2"/>
</dbReference>
<accession>A0A0N4VF94</accession>
<feature type="compositionally biased region" description="Acidic residues" evidence="4">
    <location>
        <begin position="1234"/>
        <end position="1246"/>
    </location>
</feature>
<evidence type="ECO:0000259" key="6">
    <source>
        <dbReference type="Pfam" id="PF25772"/>
    </source>
</evidence>
<feature type="region of interest" description="Disordered" evidence="4">
    <location>
        <begin position="1196"/>
        <end position="1290"/>
    </location>
</feature>
<dbReference type="Pfam" id="PF25772">
    <property type="entry name" value="HEAT_RRP12_N"/>
    <property type="match status" value="1"/>
</dbReference>
<dbReference type="PANTHER" id="PTHR48287:SF1">
    <property type="entry name" value="ARM REPEAT SUPERFAMILY PROTEIN"/>
    <property type="match status" value="1"/>
</dbReference>
<sequence length="1333" mass="148378">MARKFRHRVNAKAIRRIPKGMSSESNPTSKRHRAAAYAARLANTAPMVPVDEMPEVGGDQDVVLKQLPLHSMHIGDYEEVKEKSHFSLARSMASEGGLSKLTTFTNCTNPTFDNVHRKWRSGSTLQADVVAVLAAVTEIIKEEDGEETDIEYFSALLTALDAAPPDQVTRLAATAFLLKLVVRKVSKEVLQKYFGRTLQVIYSKLCEQSHSEDAAVLKNLLSVLGTVLRSQPPSVWQQSSTKSVLVNVATFSVHEKAWVRTMSRRVLRAILTDPVSSHENGIHPAAGPVGEFAITQLHKCAGNAVDPTVPTRILCMVEGVMHKLPGNTFKQLAETILLFLSGNNPQLKCSACQCLYRMLQHQPSDTVLPVEVNAQLILALRDCAPYSGDIAVTAYWIQALGEAHVCLTAKDSLKCVQLLPKTLEMLIALFNVGNHGLAEVLYGVLKRIVERCVQSHSATATLCISLLDKALNLQSATVWRYILRADSVVFQECGKVIERSVLDNVLESMAKFRERDDHSCKGDLDLAIGAAVRYIGVDSVLRALPLNIEPDVITTVVDFKKSWLIPVLRVNICNAPLSIFLRFFLPLAVKLFKKAATLDSFSTKIYSTVQKQLWELLPSFLNSSTDFEKSFPELAPILGAALSERPDLRLVILSSLRSALRFALQPDAPQTRVELMQRFAKNYLPILFNLYTSVDSMTPEELSSWKDFSGAVLETVRIYIELTPDDLITRYANSAIEKAQKDNSPVLKKVCVLDLLAALVRSANVATVHCIFTAVHCWFKSEEQQLQKKAFRILEEIFKRYDDPALKEFFAEFEEEIDNIIEQDLNSVAQSARGAYLAVILTKISHIEKLDLLKSFCNLVLPRVVMCMDKSHSIRTRSVSVQCLVEMCRRLILLGAEHEQGPSVVLFPIFDTVYGMCTPKSGETSGVIPIEVARSAMVALNVLAQKYIRVLDASSISRVIAHGCSWISEERAPVRVLVIRLLRVLTQKLPDYTVEQYKDLLISAVFDEQSSPDVTQKVRKANRLLLEALVDRIGGEILAKKTDKPCWLKQLKAIEKLKRRKQNRIAAGSTASHGGELLEADGSEVPSASTTSARTAAADTVLDMLEDSDKENSGSDVSSVDGNEVQSRTGRTKANSIWLKVDDEEEMIDLLDKNTVIQHVVTTNPFISRKISSRTEPTKKEPFTLTKDGRLVINDIDELSNRGKKRRRDEDPLGSNDNLSADKKHKTHDINKDDESEDDLGESDDEAFVKSEVRKYKPGGKGIHRDTNVGVVSGSRRTAKTRKARGDVRKKGAKFEPYVYLPLRRKKGQKKNNLRTIVKHGESEANVSARPTW</sequence>
<dbReference type="OrthoDB" id="2192888at2759"/>
<evidence type="ECO:0000259" key="5">
    <source>
        <dbReference type="Pfam" id="PF08161"/>
    </source>
</evidence>
<name>A0A0N4VF94_ENTVE</name>
<dbReference type="Proteomes" id="UP000274131">
    <property type="component" value="Unassembled WGS sequence"/>
</dbReference>
<dbReference type="WBParaSite" id="EVEC_0000940801-mRNA-1">
    <property type="protein sequence ID" value="EVEC_0000940801-mRNA-1"/>
    <property type="gene ID" value="EVEC_0000940801"/>
</dbReference>
<dbReference type="InterPro" id="IPR052087">
    <property type="entry name" value="RRP12"/>
</dbReference>
<feature type="region of interest" description="Disordered" evidence="4">
    <location>
        <begin position="1064"/>
        <end position="1094"/>
    </location>
</feature>
<organism evidence="9">
    <name type="scientific">Enterobius vermicularis</name>
    <name type="common">Human pinworm</name>
    <dbReference type="NCBI Taxonomy" id="51028"/>
    <lineage>
        <taxon>Eukaryota</taxon>
        <taxon>Metazoa</taxon>
        <taxon>Ecdysozoa</taxon>
        <taxon>Nematoda</taxon>
        <taxon>Chromadorea</taxon>
        <taxon>Rhabditida</taxon>
        <taxon>Spirurina</taxon>
        <taxon>Oxyuridomorpha</taxon>
        <taxon>Oxyuroidea</taxon>
        <taxon>Oxyuridae</taxon>
        <taxon>Enterobius</taxon>
    </lineage>
</organism>
<dbReference type="EMBL" id="UXUI01009631">
    <property type="protein sequence ID" value="VDD94067.1"/>
    <property type="molecule type" value="Genomic_DNA"/>
</dbReference>
<protein>
    <submittedName>
        <fullName evidence="9">NUC173 domain-containing protein</fullName>
    </submittedName>
</protein>
<evidence type="ECO:0000313" key="7">
    <source>
        <dbReference type="EMBL" id="VDD94067.1"/>
    </source>
</evidence>
<dbReference type="SUPFAM" id="SSF48371">
    <property type="entry name" value="ARM repeat"/>
    <property type="match status" value="1"/>
</dbReference>
<dbReference type="InterPro" id="IPR011989">
    <property type="entry name" value="ARM-like"/>
</dbReference>
<dbReference type="PANTHER" id="PTHR48287">
    <property type="entry name" value="ARM REPEAT SUPERFAMILY PROTEIN"/>
    <property type="match status" value="1"/>
</dbReference>
<feature type="compositionally biased region" description="Polar residues" evidence="4">
    <location>
        <begin position="1114"/>
        <end position="1132"/>
    </location>
</feature>
<comment type="subcellular location">
    <subcellularLocation>
        <location evidence="1">Nucleus</location>
    </subcellularLocation>
</comment>
<gene>
    <name evidence="7" type="ORF">EVEC_LOCUS8818</name>
</gene>
<feature type="domain" description="RRP12 N-terminal HEAT" evidence="6">
    <location>
        <begin position="127"/>
        <end position="272"/>
    </location>
</feature>
<dbReference type="InterPro" id="IPR057860">
    <property type="entry name" value="HEAT_RRP12_N"/>
</dbReference>
<dbReference type="STRING" id="51028.A0A0N4VF94"/>
<evidence type="ECO:0000256" key="2">
    <source>
        <dbReference type="ARBA" id="ARBA00007690"/>
    </source>
</evidence>
<comment type="similarity">
    <text evidence="2">Belongs to the RRP12 family.</text>
</comment>